<name>A0A6J4QB68_9BACT</name>
<dbReference type="EC" id="3.1.3.73" evidence="2"/>
<organism evidence="2">
    <name type="scientific">uncultured Phycisphaerae bacterium</name>
    <dbReference type="NCBI Taxonomy" id="904963"/>
    <lineage>
        <taxon>Bacteria</taxon>
        <taxon>Pseudomonadati</taxon>
        <taxon>Planctomycetota</taxon>
        <taxon>Phycisphaerae</taxon>
        <taxon>environmental samples</taxon>
    </lineage>
</organism>
<feature type="non-terminal residue" evidence="2">
    <location>
        <position position="122"/>
    </location>
</feature>
<dbReference type="EMBL" id="CADCUQ010000915">
    <property type="protein sequence ID" value="CAA9438031.1"/>
    <property type="molecule type" value="Genomic_DNA"/>
</dbReference>
<reference evidence="2" key="1">
    <citation type="submission" date="2020-02" db="EMBL/GenBank/DDBJ databases">
        <authorList>
            <person name="Meier V. D."/>
        </authorList>
    </citation>
    <scope>NUCLEOTIDE SEQUENCE</scope>
    <source>
        <strain evidence="2">AVDCRST_MAG64</strain>
    </source>
</reference>
<sequence>WRRPSSSCGTPSMTGWTASCAAGCPAWASARPGAGRRKRWRAASPARRWMPSGPVPSNAPAKRRSPSPPGSASPRGPATRSRRSTSAPGPARASPPSATTRAGAAGTRRAGASGRPAGSPWP</sequence>
<protein>
    <submittedName>
        <fullName evidence="2">Alpha-ribazole-5'-phosphate phosphatase</fullName>
        <ecNumber evidence="2">3.1.3.73</ecNumber>
    </submittedName>
</protein>
<evidence type="ECO:0000313" key="2">
    <source>
        <dbReference type="EMBL" id="CAA9438031.1"/>
    </source>
</evidence>
<proteinExistence type="predicted"/>
<keyword evidence="2" id="KW-0378">Hydrolase</keyword>
<feature type="region of interest" description="Disordered" evidence="1">
    <location>
        <begin position="28"/>
        <end position="122"/>
    </location>
</feature>
<dbReference type="GO" id="GO:0043755">
    <property type="term" value="F:alpha-ribazole phosphatase activity"/>
    <property type="evidence" value="ECO:0007669"/>
    <property type="project" value="UniProtKB-EC"/>
</dbReference>
<evidence type="ECO:0000256" key="1">
    <source>
        <dbReference type="SAM" id="MobiDB-lite"/>
    </source>
</evidence>
<feature type="compositionally biased region" description="Low complexity" evidence="1">
    <location>
        <begin position="72"/>
        <end position="122"/>
    </location>
</feature>
<accession>A0A6J4QB68</accession>
<feature type="non-terminal residue" evidence="2">
    <location>
        <position position="1"/>
    </location>
</feature>
<dbReference type="AlphaFoldDB" id="A0A6J4QB68"/>
<gene>
    <name evidence="2" type="ORF">AVDCRST_MAG64-3939</name>
</gene>